<evidence type="ECO:0000256" key="5">
    <source>
        <dbReference type="ARBA" id="ARBA00054139"/>
    </source>
</evidence>
<feature type="compositionally biased region" description="Basic and acidic residues" evidence="6">
    <location>
        <begin position="551"/>
        <end position="579"/>
    </location>
</feature>
<accession>A0A9P6IJV2</accession>
<dbReference type="OrthoDB" id="308464at2759"/>
<dbReference type="FunFam" id="2.20.25.420:FF:000002">
    <property type="entry name" value="Zinc finger protein ZPR1"/>
    <property type="match status" value="1"/>
</dbReference>
<keyword evidence="3" id="KW-0863">Zinc-finger</keyword>
<proteinExistence type="inferred from homology"/>
<dbReference type="FunFam" id="2.20.25.420:FF:000001">
    <property type="entry name" value="Zinc finger protein ZPR1"/>
    <property type="match status" value="1"/>
</dbReference>
<evidence type="ECO:0000313" key="9">
    <source>
        <dbReference type="Proteomes" id="UP000749646"/>
    </source>
</evidence>
<dbReference type="GO" id="GO:0008270">
    <property type="term" value="F:zinc ion binding"/>
    <property type="evidence" value="ECO:0007669"/>
    <property type="project" value="UniProtKB-KW"/>
</dbReference>
<dbReference type="InterPro" id="IPR004457">
    <property type="entry name" value="Znf_ZPR1"/>
</dbReference>
<keyword evidence="9" id="KW-1185">Reference proteome</keyword>
<evidence type="ECO:0000259" key="7">
    <source>
        <dbReference type="SMART" id="SM00709"/>
    </source>
</evidence>
<dbReference type="InterPro" id="IPR056180">
    <property type="entry name" value="ZPR1_jr_dom"/>
</dbReference>
<dbReference type="Gene3D" id="2.60.120.1040">
    <property type="entry name" value="ZPR1, A/B domain"/>
    <property type="match status" value="2"/>
</dbReference>
<dbReference type="PANTHER" id="PTHR10876:SF0">
    <property type="entry name" value="ZINC FINGER PROTEIN ZPR1"/>
    <property type="match status" value="1"/>
</dbReference>
<dbReference type="PANTHER" id="PTHR10876">
    <property type="entry name" value="ZINC FINGER PROTEIN ZPR1"/>
    <property type="match status" value="1"/>
</dbReference>
<comment type="caution">
    <text evidence="8">The sequence shown here is derived from an EMBL/GenBank/DDBJ whole genome shotgun (WGS) entry which is preliminary data.</text>
</comment>
<evidence type="ECO:0000256" key="3">
    <source>
        <dbReference type="ARBA" id="ARBA00022771"/>
    </source>
</evidence>
<keyword evidence="2" id="KW-0479">Metal-binding</keyword>
<evidence type="ECO:0000256" key="1">
    <source>
        <dbReference type="ARBA" id="ARBA00008354"/>
    </source>
</evidence>
<evidence type="ECO:0000256" key="2">
    <source>
        <dbReference type="ARBA" id="ARBA00022723"/>
    </source>
</evidence>
<comment type="function">
    <text evidence="5">Acts as a protein folding chaperone for elongation factor 1-alpha.</text>
</comment>
<evidence type="ECO:0000256" key="4">
    <source>
        <dbReference type="ARBA" id="ARBA00022833"/>
    </source>
</evidence>
<dbReference type="InterPro" id="IPR042452">
    <property type="entry name" value="ZPR1_Znf1/2"/>
</dbReference>
<dbReference type="Proteomes" id="UP000749646">
    <property type="component" value="Unassembled WGS sequence"/>
</dbReference>
<comment type="similarity">
    <text evidence="1">Belongs to the ZPR1 family.</text>
</comment>
<protein>
    <recommendedName>
        <fullName evidence="7">Zinc finger ZPR1-type domain-containing protein</fullName>
    </recommendedName>
</protein>
<dbReference type="NCBIfam" id="TIGR00310">
    <property type="entry name" value="ZPR1_znf"/>
    <property type="match status" value="2"/>
</dbReference>
<feature type="region of interest" description="Disordered" evidence="6">
    <location>
        <begin position="551"/>
        <end position="590"/>
    </location>
</feature>
<name>A0A9P6IJV2_9FUNG</name>
<dbReference type="Pfam" id="PF03367">
    <property type="entry name" value="Zn_ribbon_ZPR1"/>
    <property type="match status" value="2"/>
</dbReference>
<dbReference type="EMBL" id="JAAAHW010010252">
    <property type="protein sequence ID" value="KAF9928427.1"/>
    <property type="molecule type" value="Genomic_DNA"/>
</dbReference>
<dbReference type="InterPro" id="IPR040141">
    <property type="entry name" value="ZPR1"/>
</dbReference>
<keyword evidence="4" id="KW-0862">Zinc</keyword>
<reference evidence="8" key="1">
    <citation type="journal article" date="2020" name="Fungal Divers.">
        <title>Resolving the Mortierellaceae phylogeny through synthesis of multi-gene phylogenetics and phylogenomics.</title>
        <authorList>
            <person name="Vandepol N."/>
            <person name="Liber J."/>
            <person name="Desiro A."/>
            <person name="Na H."/>
            <person name="Kennedy M."/>
            <person name="Barry K."/>
            <person name="Grigoriev I.V."/>
            <person name="Miller A.N."/>
            <person name="O'Donnell K."/>
            <person name="Stajich J.E."/>
            <person name="Bonito G."/>
        </authorList>
    </citation>
    <scope>NUCLEOTIDE SEQUENCE</scope>
    <source>
        <strain evidence="8">MES-2147</strain>
    </source>
</reference>
<feature type="domain" description="Zinc finger ZPR1-type" evidence="7">
    <location>
        <begin position="315"/>
        <end position="514"/>
    </location>
</feature>
<dbReference type="Pfam" id="PF22794">
    <property type="entry name" value="jr-ZPR1"/>
    <property type="match status" value="2"/>
</dbReference>
<evidence type="ECO:0000256" key="6">
    <source>
        <dbReference type="SAM" id="MobiDB-lite"/>
    </source>
</evidence>
<dbReference type="SMART" id="SM00709">
    <property type="entry name" value="Zpr1"/>
    <property type="match status" value="2"/>
</dbReference>
<feature type="region of interest" description="Disordered" evidence="6">
    <location>
        <begin position="232"/>
        <end position="260"/>
    </location>
</feature>
<dbReference type="AlphaFoldDB" id="A0A9P6IJV2"/>
<feature type="domain" description="Zinc finger ZPR1-type" evidence="7">
    <location>
        <begin position="53"/>
        <end position="209"/>
    </location>
</feature>
<dbReference type="Gene3D" id="2.20.25.420">
    <property type="entry name" value="ZPR1, zinc finger domain"/>
    <property type="match status" value="2"/>
</dbReference>
<dbReference type="FunFam" id="2.60.120.1040:FF:000003">
    <property type="entry name" value="Zinc finger protein zpr1"/>
    <property type="match status" value="1"/>
</dbReference>
<organism evidence="8 9">
    <name type="scientific">Modicella reniformis</name>
    <dbReference type="NCBI Taxonomy" id="1440133"/>
    <lineage>
        <taxon>Eukaryota</taxon>
        <taxon>Fungi</taxon>
        <taxon>Fungi incertae sedis</taxon>
        <taxon>Mucoromycota</taxon>
        <taxon>Mortierellomycotina</taxon>
        <taxon>Mortierellomycetes</taxon>
        <taxon>Mortierellales</taxon>
        <taxon>Mortierellaceae</taxon>
        <taxon>Modicella</taxon>
    </lineage>
</organism>
<dbReference type="InterPro" id="IPR042451">
    <property type="entry name" value="ZPR1_A/B_dom"/>
</dbReference>
<dbReference type="FunFam" id="2.60.120.1040:FF:000006">
    <property type="entry name" value="Zinc finger protein zpr1"/>
    <property type="match status" value="1"/>
</dbReference>
<sequence>MTEETKNNDLGLCESMANATLFDKKERNTEEAPADGPLFQDIDGDQEVTVIESLCMNCYENGTTRLLLTRVPHFREIIIMAFECPHCNFRSNELQQANAIAVGGAIYKCHVTTKSDLNRQLVKTNTATVKIPEIDFEIPAQRGHLTTIEGLLHTVISDLENDQPVRRHTDETLYHQIDAIIKKLQDCIDSKTEFTVILDDPAGNSYIESLDASKLDSKLDLSVYMRTRAQERAMGLSVPDDEEEEANAKTEKVPPAPMPHDQMAEHAQKQLWEAGLTEADLEREREAMRKVAVAEGKDPKEAEQDELPEVLSFPANCSSCNAPSDTKMHVLDIPHFKEIIIMSTSCDECGYKSNEVKAGGPVSEYGKRIILKIEDVEDMSRDILKVSTASRPYTESKPGLYYRVSLVMGIANISPVRGELTSYILQSETCGLSIPEIDLELNSGTLGGRFTTVEGLLRQVHDELSSKVPHETEDQPERRRIFTKFLDKLEQVMSLEIKSTLILDDPLGNSYLQNVYAPEPDPAMATEEYTRTFEQNEFLGLNDMRLENYEDDEQHANTEHHETESHHEEELTSEQKEAEEISGQGVSGGH</sequence>
<evidence type="ECO:0000313" key="8">
    <source>
        <dbReference type="EMBL" id="KAF9928427.1"/>
    </source>
</evidence>
<dbReference type="GO" id="GO:0005634">
    <property type="term" value="C:nucleus"/>
    <property type="evidence" value="ECO:0007669"/>
    <property type="project" value="TreeGrafter"/>
</dbReference>
<gene>
    <name evidence="8" type="ORF">BGZ65_006286</name>
</gene>